<evidence type="ECO:0000313" key="3">
    <source>
        <dbReference type="WBParaSite" id="MCU_009341-RA"/>
    </source>
</evidence>
<evidence type="ECO:0000256" key="1">
    <source>
        <dbReference type="SAM" id="SignalP"/>
    </source>
</evidence>
<dbReference type="InterPro" id="IPR014044">
    <property type="entry name" value="CAP_dom"/>
</dbReference>
<dbReference type="CDD" id="cd05380">
    <property type="entry name" value="CAP_euk"/>
    <property type="match status" value="1"/>
</dbReference>
<evidence type="ECO:0000259" key="2">
    <source>
        <dbReference type="Pfam" id="PF00188"/>
    </source>
</evidence>
<protein>
    <submittedName>
        <fullName evidence="3">SCP domain-containing protein</fullName>
    </submittedName>
</protein>
<sequence>MLSLIYLLALSWHAFAKVPTNEERETIIKCHRKLREEVEPPASNMQLISYSEEMETLVVDLFRYCDRIFPQFDRRYNDVGIIELTSGDKVPQYRQLCKINTTISDYDEDNCQKDSLIYLRMINAATTEVGCAMGKCMGETEYILCAYNNSVLRFKSRPYEPGTPCEKCPKGYECYRNQCRNKSLIIKQLQIPQCIAKSEL</sequence>
<dbReference type="AlphaFoldDB" id="A0A5K3FLV7"/>
<keyword evidence="1" id="KW-0732">Signal</keyword>
<accession>A0A5K3FLV7</accession>
<name>A0A5K3FLV7_MESCO</name>
<feature type="signal peptide" evidence="1">
    <location>
        <begin position="1"/>
        <end position="16"/>
    </location>
</feature>
<proteinExistence type="predicted"/>
<feature type="chain" id="PRO_5024331525" evidence="1">
    <location>
        <begin position="17"/>
        <end position="200"/>
    </location>
</feature>
<organism evidence="3">
    <name type="scientific">Mesocestoides corti</name>
    <name type="common">Flatworm</name>
    <dbReference type="NCBI Taxonomy" id="53468"/>
    <lineage>
        <taxon>Eukaryota</taxon>
        <taxon>Metazoa</taxon>
        <taxon>Spiralia</taxon>
        <taxon>Lophotrochozoa</taxon>
        <taxon>Platyhelminthes</taxon>
        <taxon>Cestoda</taxon>
        <taxon>Eucestoda</taxon>
        <taxon>Cyclophyllidea</taxon>
        <taxon>Mesocestoididae</taxon>
        <taxon>Mesocestoides</taxon>
    </lineage>
</organism>
<dbReference type="Pfam" id="PF00188">
    <property type="entry name" value="CAP"/>
    <property type="match status" value="1"/>
</dbReference>
<dbReference type="InterPro" id="IPR035940">
    <property type="entry name" value="CAP_sf"/>
</dbReference>
<dbReference type="Gene3D" id="3.40.33.10">
    <property type="entry name" value="CAP"/>
    <property type="match status" value="1"/>
</dbReference>
<reference evidence="3" key="1">
    <citation type="submission" date="2019-11" db="UniProtKB">
        <authorList>
            <consortium name="WormBaseParasite"/>
        </authorList>
    </citation>
    <scope>IDENTIFICATION</scope>
</reference>
<dbReference type="WBParaSite" id="MCU_009341-RA">
    <property type="protein sequence ID" value="MCU_009341-RA"/>
    <property type="gene ID" value="MCU_009341"/>
</dbReference>
<feature type="domain" description="SCP" evidence="2">
    <location>
        <begin position="29"/>
        <end position="147"/>
    </location>
</feature>
<dbReference type="SUPFAM" id="SSF55797">
    <property type="entry name" value="PR-1-like"/>
    <property type="match status" value="1"/>
</dbReference>